<comment type="caution">
    <text evidence="1">The sequence shown here is derived from an EMBL/GenBank/DDBJ whole genome shotgun (WGS) entry which is preliminary data.</text>
</comment>
<evidence type="ECO:0000313" key="2">
    <source>
        <dbReference type="Proteomes" id="UP000050430"/>
    </source>
</evidence>
<evidence type="ECO:0000313" key="1">
    <source>
        <dbReference type="EMBL" id="KPL74705.1"/>
    </source>
</evidence>
<dbReference type="AlphaFoldDB" id="A0A0P6WWR4"/>
<dbReference type="EMBL" id="LGCK01000002">
    <property type="protein sequence ID" value="KPL74705.1"/>
    <property type="molecule type" value="Genomic_DNA"/>
</dbReference>
<sequence>MDNCQTINVNQQEKLLEQLDEQETKDYIWKSLYSHSYTLLFSCDTCGYEFDIDGWFYKFDPISCPKCKSTYDGLFGRVIQTHSNGTEKVSIETFEGQEMQISLPNKNKYISYKKDHIILILNQIRPNTSNSPFGVIDFTEQKPRILFFDPQVEQRQNKNKDKNKDEKKGKSFLSSLLFGIISIF</sequence>
<proteinExistence type="predicted"/>
<dbReference type="Proteomes" id="UP000050430">
    <property type="component" value="Unassembled WGS sequence"/>
</dbReference>
<reference evidence="1 2" key="1">
    <citation type="submission" date="2015-07" db="EMBL/GenBank/DDBJ databases">
        <title>Genome sequence of Leptolinea tardivitalis DSM 16556.</title>
        <authorList>
            <person name="Hemp J."/>
            <person name="Ward L.M."/>
            <person name="Pace L.A."/>
            <person name="Fischer W.W."/>
        </authorList>
    </citation>
    <scope>NUCLEOTIDE SEQUENCE [LARGE SCALE GENOMIC DNA]</scope>
    <source>
        <strain evidence="1 2">YMTK-2</strain>
    </source>
</reference>
<accession>A0A0P6WWR4</accession>
<organism evidence="1 2">
    <name type="scientific">Leptolinea tardivitalis</name>
    <dbReference type="NCBI Taxonomy" id="229920"/>
    <lineage>
        <taxon>Bacteria</taxon>
        <taxon>Bacillati</taxon>
        <taxon>Chloroflexota</taxon>
        <taxon>Anaerolineae</taxon>
        <taxon>Anaerolineales</taxon>
        <taxon>Anaerolineaceae</taxon>
        <taxon>Leptolinea</taxon>
    </lineage>
</organism>
<gene>
    <name evidence="1" type="ORF">ADM99_01045</name>
</gene>
<dbReference type="RefSeq" id="WP_062423291.1">
    <property type="nucleotide sequence ID" value="NZ_BBYA01000014.1"/>
</dbReference>
<keyword evidence="2" id="KW-1185">Reference proteome</keyword>
<protein>
    <submittedName>
        <fullName evidence="1">Uncharacterized protein</fullName>
    </submittedName>
</protein>
<name>A0A0P6WWR4_9CHLR</name>